<organism evidence="2">
    <name type="scientific">marine sediment metagenome</name>
    <dbReference type="NCBI Taxonomy" id="412755"/>
    <lineage>
        <taxon>unclassified sequences</taxon>
        <taxon>metagenomes</taxon>
        <taxon>ecological metagenomes</taxon>
    </lineage>
</organism>
<name>X1DN97_9ZZZZ</name>
<gene>
    <name evidence="2" type="ORF">S03H2_07226</name>
</gene>
<dbReference type="AlphaFoldDB" id="X1DN97"/>
<evidence type="ECO:0000259" key="1">
    <source>
        <dbReference type="Pfam" id="PF18765"/>
    </source>
</evidence>
<dbReference type="Pfam" id="PF18765">
    <property type="entry name" value="Polbeta"/>
    <property type="match status" value="1"/>
</dbReference>
<dbReference type="CDD" id="cd05403">
    <property type="entry name" value="NT_KNTase_like"/>
    <property type="match status" value="1"/>
</dbReference>
<accession>X1DN97</accession>
<comment type="caution">
    <text evidence="2">The sequence shown here is derived from an EMBL/GenBank/DDBJ whole genome shotgun (WGS) entry which is preliminary data.</text>
</comment>
<protein>
    <recommendedName>
        <fullName evidence="1">Polymerase beta nucleotidyltransferase domain-containing protein</fullName>
    </recommendedName>
</protein>
<reference evidence="2" key="1">
    <citation type="journal article" date="2014" name="Front. Microbiol.">
        <title>High frequency of phylogenetically diverse reductive dehalogenase-homologous genes in deep subseafloor sedimentary metagenomes.</title>
        <authorList>
            <person name="Kawai M."/>
            <person name="Futagami T."/>
            <person name="Toyoda A."/>
            <person name="Takaki Y."/>
            <person name="Nishi S."/>
            <person name="Hori S."/>
            <person name="Arai W."/>
            <person name="Tsubouchi T."/>
            <person name="Morono Y."/>
            <person name="Uchiyama I."/>
            <person name="Ito T."/>
            <person name="Fujiyama A."/>
            <person name="Inagaki F."/>
            <person name="Takami H."/>
        </authorList>
    </citation>
    <scope>NUCLEOTIDE SEQUENCE</scope>
    <source>
        <strain evidence="2">Expedition CK06-06</strain>
    </source>
</reference>
<dbReference type="EMBL" id="BARU01003299">
    <property type="protein sequence ID" value="GAH22431.1"/>
    <property type="molecule type" value="Genomic_DNA"/>
</dbReference>
<feature type="domain" description="Polymerase beta nucleotidyltransferase" evidence="1">
    <location>
        <begin position="11"/>
        <end position="98"/>
    </location>
</feature>
<dbReference type="SUPFAM" id="SSF81301">
    <property type="entry name" value="Nucleotidyltransferase"/>
    <property type="match status" value="1"/>
</dbReference>
<dbReference type="PANTHER" id="PTHR43852:SF2">
    <property type="entry name" value="PROTEIN ADENYLYLTRANSFERASE MNTA"/>
    <property type="match status" value="1"/>
</dbReference>
<dbReference type="Gene3D" id="3.30.460.10">
    <property type="entry name" value="Beta Polymerase, domain 2"/>
    <property type="match status" value="1"/>
</dbReference>
<dbReference type="PANTHER" id="PTHR43852">
    <property type="entry name" value="NUCLEOTIDYLTRANSFERASE"/>
    <property type="match status" value="1"/>
</dbReference>
<dbReference type="InterPro" id="IPR043519">
    <property type="entry name" value="NT_sf"/>
</dbReference>
<dbReference type="InterPro" id="IPR052930">
    <property type="entry name" value="TA_antitoxin_MntA"/>
</dbReference>
<evidence type="ECO:0000313" key="2">
    <source>
        <dbReference type="EMBL" id="GAH22431.1"/>
    </source>
</evidence>
<proteinExistence type="predicted"/>
<dbReference type="InterPro" id="IPR041633">
    <property type="entry name" value="Polbeta"/>
</dbReference>
<sequence length="99" mass="11481">MKISKKNITILQDYFKDKPVLRAYLFGSFARGDADFTSDYDILVELDYSQKIGLEYIQMQLDLASMLDKNVDLVSENALSRHIRPSVEKEKLLIYERSA</sequence>